<feature type="transmembrane region" description="Helical" evidence="1">
    <location>
        <begin position="119"/>
        <end position="140"/>
    </location>
</feature>
<feature type="transmembrane region" description="Helical" evidence="1">
    <location>
        <begin position="12"/>
        <end position="30"/>
    </location>
</feature>
<accession>A0A1M6ARW9</accession>
<evidence type="ECO:0000313" key="3">
    <source>
        <dbReference type="Proteomes" id="UP000324781"/>
    </source>
</evidence>
<feature type="transmembrane region" description="Helical" evidence="1">
    <location>
        <begin position="209"/>
        <end position="230"/>
    </location>
</feature>
<feature type="transmembrane region" description="Helical" evidence="1">
    <location>
        <begin position="260"/>
        <end position="282"/>
    </location>
</feature>
<dbReference type="InterPro" id="IPR011435">
    <property type="entry name" value="UmpAB"/>
</dbReference>
<evidence type="ECO:0000313" key="2">
    <source>
        <dbReference type="EMBL" id="SHI39078.1"/>
    </source>
</evidence>
<protein>
    <recommendedName>
        <fullName evidence="4">DUF1538 domain-containing protein</fullName>
    </recommendedName>
</protein>
<reference evidence="2 3" key="1">
    <citation type="submission" date="2016-11" db="EMBL/GenBank/DDBJ databases">
        <authorList>
            <person name="Varghese N."/>
            <person name="Submissions S."/>
        </authorList>
    </citation>
    <scope>NUCLEOTIDE SEQUENCE [LARGE SCALE GENOMIC DNA]</scope>
    <source>
        <strain evidence="2 3">DSM 19027</strain>
    </source>
</reference>
<feature type="transmembrane region" description="Helical" evidence="1">
    <location>
        <begin position="461"/>
        <end position="483"/>
    </location>
</feature>
<keyword evidence="1" id="KW-0812">Transmembrane</keyword>
<name>A0A1M6ARW9_9FIRM</name>
<feature type="transmembrane region" description="Helical" evidence="1">
    <location>
        <begin position="147"/>
        <end position="172"/>
    </location>
</feature>
<dbReference type="RefSeq" id="WP_149677401.1">
    <property type="nucleotide sequence ID" value="NZ_FQZP01000001.1"/>
</dbReference>
<organism evidence="2 3">
    <name type="scientific">Thermoclostridium caenicola</name>
    <dbReference type="NCBI Taxonomy" id="659425"/>
    <lineage>
        <taxon>Bacteria</taxon>
        <taxon>Bacillati</taxon>
        <taxon>Bacillota</taxon>
        <taxon>Clostridia</taxon>
        <taxon>Eubacteriales</taxon>
        <taxon>Oscillospiraceae</taxon>
        <taxon>Thermoclostridium</taxon>
    </lineage>
</organism>
<feature type="transmembrane region" description="Helical" evidence="1">
    <location>
        <begin position="400"/>
        <end position="421"/>
    </location>
</feature>
<dbReference type="EMBL" id="FQZP01000001">
    <property type="protein sequence ID" value="SHI39078.1"/>
    <property type="molecule type" value="Genomic_DNA"/>
</dbReference>
<keyword evidence="3" id="KW-1185">Reference proteome</keyword>
<dbReference type="Proteomes" id="UP000324781">
    <property type="component" value="Unassembled WGS sequence"/>
</dbReference>
<feature type="transmembrane region" description="Helical" evidence="1">
    <location>
        <begin position="428"/>
        <end position="449"/>
    </location>
</feature>
<feature type="transmembrane region" description="Helical" evidence="1">
    <location>
        <begin position="79"/>
        <end position="96"/>
    </location>
</feature>
<evidence type="ECO:0000256" key="1">
    <source>
        <dbReference type="SAM" id="Phobius"/>
    </source>
</evidence>
<feature type="transmembrane region" description="Helical" evidence="1">
    <location>
        <begin position="372"/>
        <end position="394"/>
    </location>
</feature>
<keyword evidence="1" id="KW-1133">Transmembrane helix</keyword>
<feature type="transmembrane region" description="Helical" evidence="1">
    <location>
        <begin position="36"/>
        <end position="58"/>
    </location>
</feature>
<sequence length="499" mass="53118">MSEITAKLKEVLTSVLPITLIVLILHFTISPLEPDMLVAFLIGSALVILGLTIFLFGIDQGLEPIGQGVGNTITRSNSYAVLLTFSLILGFFISYAEPDLHILAKQVASVTSGQFDNTLLVVVVSIGIGMMMTLGMLRILRGVRLKYVFAGVYFLIFILSQFSSADFLAIAFDASGATTGAVTVPFMLALAAGVSALKKDSKMGEADSFGLVGIASAGAILGVLITGIFLDIKKLEGVLPEAEISTANMLETYGDKLLTIAWDAFLSLLPIIIVYILFQIFFFKHRKNKVIDIARGLVFTLVGLIIFLLGVNAGFMEVGAQLGKKLAAMDSNFPVLLVSLLLGLTTVLAEPAVLVLTHQVEDITGGSVNRTLVLIFLSVSVGMSIFMSALRILIPDIQLWMYLLPGFGLAVILAFFIPDLFVGMAFDAGGVASGPMTATFSLAFVQGIAAQVPTADVVTDGFGMIAIVAMMPIVAIELLGALYQAKARKMTQSALKNKQ</sequence>
<feature type="transmembrane region" description="Helical" evidence="1">
    <location>
        <begin position="178"/>
        <end position="197"/>
    </location>
</feature>
<evidence type="ECO:0008006" key="4">
    <source>
        <dbReference type="Google" id="ProtNLM"/>
    </source>
</evidence>
<gene>
    <name evidence="2" type="ORF">SAMN05444373_1001138</name>
</gene>
<keyword evidence="1" id="KW-0472">Membrane</keyword>
<dbReference type="OrthoDB" id="9805989at2"/>
<dbReference type="AlphaFoldDB" id="A0A1M6ARW9"/>
<dbReference type="Pfam" id="PF07556">
    <property type="entry name" value="DUF1538"/>
    <property type="match status" value="2"/>
</dbReference>
<proteinExistence type="predicted"/>
<feature type="transmembrane region" description="Helical" evidence="1">
    <location>
        <begin position="335"/>
        <end position="360"/>
    </location>
</feature>
<feature type="transmembrane region" description="Helical" evidence="1">
    <location>
        <begin position="294"/>
        <end position="315"/>
    </location>
</feature>